<reference evidence="2" key="1">
    <citation type="journal article" date="2020" name="Nat. Genet.">
        <title>Genomic diversifications of five Gossypium allopolyploid species and their impact on cotton improvement.</title>
        <authorList>
            <person name="Chen Z.J."/>
            <person name="Sreedasyam A."/>
            <person name="Ando A."/>
            <person name="Song Q."/>
            <person name="De Santiago L.M."/>
            <person name="Hulse-Kemp A.M."/>
            <person name="Ding M."/>
            <person name="Ye W."/>
            <person name="Kirkbride R.C."/>
            <person name="Jenkins J."/>
            <person name="Plott C."/>
            <person name="Lovell J."/>
            <person name="Lin Y.M."/>
            <person name="Vaughn R."/>
            <person name="Liu B."/>
            <person name="Simpson S."/>
            <person name="Scheffler B.E."/>
            <person name="Wen L."/>
            <person name="Saski C.A."/>
            <person name="Grover C.E."/>
            <person name="Hu G."/>
            <person name="Conover J.L."/>
            <person name="Carlson J.W."/>
            <person name="Shu S."/>
            <person name="Boston L.B."/>
            <person name="Williams M."/>
            <person name="Peterson D.G."/>
            <person name="McGee K."/>
            <person name="Jones D.C."/>
            <person name="Wendel J.F."/>
            <person name="Stelly D.M."/>
            <person name="Grimwood J."/>
            <person name="Schmutz J."/>
        </authorList>
    </citation>
    <scope>NUCLEOTIDE SEQUENCE [LARGE SCALE GENOMIC DNA]</scope>
    <source>
        <strain evidence="2">cv. TM-1</strain>
    </source>
</reference>
<dbReference type="InterPro" id="IPR053134">
    <property type="entry name" value="RNA-dir_DNA_polymerase"/>
</dbReference>
<proteinExistence type="predicted"/>
<organism evidence="2 3">
    <name type="scientific">Gossypium hirsutum</name>
    <name type="common">Upland cotton</name>
    <name type="synonym">Gossypium mexicanum</name>
    <dbReference type="NCBI Taxonomy" id="3635"/>
    <lineage>
        <taxon>Eukaryota</taxon>
        <taxon>Viridiplantae</taxon>
        <taxon>Streptophyta</taxon>
        <taxon>Embryophyta</taxon>
        <taxon>Tracheophyta</taxon>
        <taxon>Spermatophyta</taxon>
        <taxon>Magnoliopsida</taxon>
        <taxon>eudicotyledons</taxon>
        <taxon>Gunneridae</taxon>
        <taxon>Pentapetalae</taxon>
        <taxon>rosids</taxon>
        <taxon>malvids</taxon>
        <taxon>Malvales</taxon>
        <taxon>Malvaceae</taxon>
        <taxon>Malvoideae</taxon>
        <taxon>Gossypium</taxon>
    </lineage>
</organism>
<name>A0A1U8LVJ2_GOSHI</name>
<dbReference type="Gene3D" id="3.30.70.270">
    <property type="match status" value="1"/>
</dbReference>
<protein>
    <recommendedName>
        <fullName evidence="1">Reverse transcriptase domain-containing protein</fullName>
    </recommendedName>
</protein>
<sequence>MRYGSYEFLMMPFGLTNAPATFCTLMNKILQPFLDCFVVVYLDNIVVYSKSLDEHVKHLRITAPLTDMLKKGKVWDWNPQCDKAFNQMRTEIYGPKKGDDRRGALLAHMEALFIRLLPGSANIVAGALSIKMEFAAISQPNESLLECIREGVSHDPTAKSLVELAKKGKTRRFWLVAMKGSSMRGTLRGHC</sequence>
<dbReference type="GeneID" id="107931259"/>
<feature type="domain" description="Reverse transcriptase" evidence="1">
    <location>
        <begin position="3"/>
        <end position="62"/>
    </location>
</feature>
<dbReference type="InterPro" id="IPR000477">
    <property type="entry name" value="RT_dom"/>
</dbReference>
<evidence type="ECO:0000313" key="3">
    <source>
        <dbReference type="RefSeq" id="XP_016718595.1"/>
    </source>
</evidence>
<dbReference type="SUPFAM" id="SSF56672">
    <property type="entry name" value="DNA/RNA polymerases"/>
    <property type="match status" value="1"/>
</dbReference>
<reference evidence="3" key="2">
    <citation type="submission" date="2025-08" db="UniProtKB">
        <authorList>
            <consortium name="RefSeq"/>
        </authorList>
    </citation>
    <scope>IDENTIFICATION</scope>
</reference>
<dbReference type="Proteomes" id="UP000818029">
    <property type="component" value="Chromosome A11"/>
</dbReference>
<accession>A0A1U8LVJ2</accession>
<dbReference type="RefSeq" id="XP_016718595.1">
    <property type="nucleotide sequence ID" value="XM_016863106.1"/>
</dbReference>
<gene>
    <name evidence="3" type="primary">LOC107931259</name>
</gene>
<dbReference type="PANTHER" id="PTHR24559">
    <property type="entry name" value="TRANSPOSON TY3-I GAG-POL POLYPROTEIN"/>
    <property type="match status" value="1"/>
</dbReference>
<dbReference type="CDD" id="cd01647">
    <property type="entry name" value="RT_LTR"/>
    <property type="match status" value="1"/>
</dbReference>
<dbReference type="InterPro" id="IPR043128">
    <property type="entry name" value="Rev_trsase/Diguanyl_cyclase"/>
</dbReference>
<dbReference type="Pfam" id="PF00078">
    <property type="entry name" value="RVT_1"/>
    <property type="match status" value="1"/>
</dbReference>
<dbReference type="AlphaFoldDB" id="A0A1U8LVJ2"/>
<dbReference type="STRING" id="3635.A0A1U8LVJ2"/>
<dbReference type="KEGG" id="ghi:107931259"/>
<evidence type="ECO:0000259" key="1">
    <source>
        <dbReference type="Pfam" id="PF00078"/>
    </source>
</evidence>
<dbReference type="PANTHER" id="PTHR24559:SF436">
    <property type="entry name" value="RNA-DIRECTED DNA POLYMERASE HOMOLOG"/>
    <property type="match status" value="1"/>
</dbReference>
<dbReference type="InterPro" id="IPR043502">
    <property type="entry name" value="DNA/RNA_pol_sf"/>
</dbReference>
<evidence type="ECO:0000313" key="2">
    <source>
        <dbReference type="Proteomes" id="UP000818029"/>
    </source>
</evidence>
<keyword evidence="2" id="KW-1185">Reference proteome</keyword>
<dbReference type="PaxDb" id="3635-A0A1U8LVJ2"/>